<proteinExistence type="predicted"/>
<keyword evidence="2" id="KW-1185">Reference proteome</keyword>
<dbReference type="PRINTS" id="PR02086">
    <property type="entry name" value="PUTNUCHARBI1"/>
</dbReference>
<accession>A0A6J8CMA8</accession>
<dbReference type="InterPro" id="IPR026103">
    <property type="entry name" value="HARBI1_animal"/>
</dbReference>
<dbReference type="EMBL" id="CACVKT020005631">
    <property type="protein sequence ID" value="CAC5396666.1"/>
    <property type="molecule type" value="Genomic_DNA"/>
</dbReference>
<keyword evidence="1" id="KW-0378">Hydrolase</keyword>
<dbReference type="EC" id="3.1.-.-" evidence="1"/>
<sequence>MAGLILFNFINRRAIRRERVFRDRSDDLDSLNDDQLIARYRFPKRCIMELTDTVRDLIERPTVRSHAIPLHIQVMTTLRILAKGDYLSEIADIHGISIASSSRIVHTVCDAICRRLHNIKFPTDPAQQRDSKEKFYKICKFPKVLGAIDGTLIPIQGMAGVDEPNYMQEAIPCH</sequence>
<evidence type="ECO:0000313" key="2">
    <source>
        <dbReference type="Proteomes" id="UP000507470"/>
    </source>
</evidence>
<name>A0A6J8CMA8_MYTCO</name>
<dbReference type="PANTHER" id="PTHR22930">
    <property type="match status" value="1"/>
</dbReference>
<dbReference type="AlphaFoldDB" id="A0A6J8CMA8"/>
<organism evidence="1 2">
    <name type="scientific">Mytilus coruscus</name>
    <name type="common">Sea mussel</name>
    <dbReference type="NCBI Taxonomy" id="42192"/>
    <lineage>
        <taxon>Eukaryota</taxon>
        <taxon>Metazoa</taxon>
        <taxon>Spiralia</taxon>
        <taxon>Lophotrochozoa</taxon>
        <taxon>Mollusca</taxon>
        <taxon>Bivalvia</taxon>
        <taxon>Autobranchia</taxon>
        <taxon>Pteriomorphia</taxon>
        <taxon>Mytilida</taxon>
        <taxon>Mytiloidea</taxon>
        <taxon>Mytilidae</taxon>
        <taxon>Mytilinae</taxon>
        <taxon>Mytilus</taxon>
    </lineage>
</organism>
<gene>
    <name evidence="1" type="ORF">MCOR_31191</name>
</gene>
<dbReference type="PANTHER" id="PTHR22930:SF85">
    <property type="entry name" value="GH03217P-RELATED"/>
    <property type="match status" value="1"/>
</dbReference>
<dbReference type="Proteomes" id="UP000507470">
    <property type="component" value="Unassembled WGS sequence"/>
</dbReference>
<dbReference type="InterPro" id="IPR045249">
    <property type="entry name" value="HARBI1-like"/>
</dbReference>
<protein>
    <submittedName>
        <fullName evidence="1">HARBI1</fullName>
        <ecNumber evidence="1">3.1.-.-</ecNumber>
    </submittedName>
</protein>
<reference evidence="1 2" key="1">
    <citation type="submission" date="2020-06" db="EMBL/GenBank/DDBJ databases">
        <authorList>
            <person name="Li R."/>
            <person name="Bekaert M."/>
        </authorList>
    </citation>
    <scope>NUCLEOTIDE SEQUENCE [LARGE SCALE GENOMIC DNA]</scope>
    <source>
        <strain evidence="2">wild</strain>
    </source>
</reference>
<dbReference type="OrthoDB" id="6138478at2759"/>
<evidence type="ECO:0000313" key="1">
    <source>
        <dbReference type="EMBL" id="CAC5396666.1"/>
    </source>
</evidence>
<dbReference type="GO" id="GO:0016787">
    <property type="term" value="F:hydrolase activity"/>
    <property type="evidence" value="ECO:0007669"/>
    <property type="project" value="UniProtKB-KW"/>
</dbReference>